<keyword evidence="7" id="KW-1185">Reference proteome</keyword>
<feature type="domain" description="HTH luxR-type" evidence="4">
    <location>
        <begin position="158"/>
        <end position="223"/>
    </location>
</feature>
<dbReference type="GO" id="GO:0000160">
    <property type="term" value="P:phosphorelay signal transduction system"/>
    <property type="evidence" value="ECO:0007669"/>
    <property type="project" value="InterPro"/>
</dbReference>
<evidence type="ECO:0000259" key="5">
    <source>
        <dbReference type="PROSITE" id="PS50110"/>
    </source>
</evidence>
<keyword evidence="1 3" id="KW-0597">Phosphoprotein</keyword>
<feature type="domain" description="Response regulatory" evidence="5">
    <location>
        <begin position="16"/>
        <end position="132"/>
    </location>
</feature>
<sequence length="233" mass="25610">MSTASHTTEKTLHRWRILVVDDHPLVRAGLASLISNEADMDVCAEAAGQGEALQRLKECTPDLAIIDISLGEGSGFSLIRHIKAAGTPVRMLVLSMHDESLYAERAIRAGAMGYVNKQEAAEHVVEAIRKVLAGKVYLSERVTERILLGMTQGSSHDDDSPLANLSDRELEVFWLVGEGVGASEIASRLHLSVKTIETHRDKLKKKLGIDSASELNRFAMQWLLEHPAKERTP</sequence>
<dbReference type="GO" id="GO:0003677">
    <property type="term" value="F:DNA binding"/>
    <property type="evidence" value="ECO:0007669"/>
    <property type="project" value="UniProtKB-KW"/>
</dbReference>
<feature type="modified residue" description="4-aspartylphosphate" evidence="3">
    <location>
        <position position="67"/>
    </location>
</feature>
<dbReference type="PROSITE" id="PS50110">
    <property type="entry name" value="RESPONSE_REGULATORY"/>
    <property type="match status" value="1"/>
</dbReference>
<protein>
    <submittedName>
        <fullName evidence="6">Two component transcriptional regulator, LuxR family</fullName>
    </submittedName>
</protein>
<dbReference type="InterPro" id="IPR016032">
    <property type="entry name" value="Sig_transdc_resp-reg_C-effctor"/>
</dbReference>
<dbReference type="InterPro" id="IPR001789">
    <property type="entry name" value="Sig_transdc_resp-reg_receiver"/>
</dbReference>
<dbReference type="OrthoDB" id="9796655at2"/>
<dbReference type="SUPFAM" id="SSF52172">
    <property type="entry name" value="CheY-like"/>
    <property type="match status" value="1"/>
</dbReference>
<dbReference type="CDD" id="cd06170">
    <property type="entry name" value="LuxR_C_like"/>
    <property type="match status" value="1"/>
</dbReference>
<dbReference type="Pfam" id="PF00196">
    <property type="entry name" value="GerE"/>
    <property type="match status" value="1"/>
</dbReference>
<evidence type="ECO:0000313" key="6">
    <source>
        <dbReference type="EMBL" id="EIJ33486.1"/>
    </source>
</evidence>
<evidence type="ECO:0000256" key="3">
    <source>
        <dbReference type="PROSITE-ProRule" id="PRU00169"/>
    </source>
</evidence>
<accession>A0A656HDE9</accession>
<proteinExistence type="predicted"/>
<evidence type="ECO:0000256" key="2">
    <source>
        <dbReference type="ARBA" id="ARBA00023125"/>
    </source>
</evidence>
<gene>
    <name evidence="6" type="ORF">Thini_0858</name>
</gene>
<dbReference type="InterPro" id="IPR039420">
    <property type="entry name" value="WalR-like"/>
</dbReference>
<dbReference type="Gene3D" id="3.40.50.2300">
    <property type="match status" value="1"/>
</dbReference>
<organism evidence="6 7">
    <name type="scientific">Thiothrix nivea (strain ATCC 35100 / DSM 5205 / JP2)</name>
    <dbReference type="NCBI Taxonomy" id="870187"/>
    <lineage>
        <taxon>Bacteria</taxon>
        <taxon>Pseudomonadati</taxon>
        <taxon>Pseudomonadota</taxon>
        <taxon>Gammaproteobacteria</taxon>
        <taxon>Thiotrichales</taxon>
        <taxon>Thiotrichaceae</taxon>
        <taxon>Thiothrix</taxon>
    </lineage>
</organism>
<dbReference type="Proteomes" id="UP000005317">
    <property type="component" value="Unassembled WGS sequence"/>
</dbReference>
<dbReference type="PRINTS" id="PR00038">
    <property type="entry name" value="HTHLUXR"/>
</dbReference>
<dbReference type="SUPFAM" id="SSF46894">
    <property type="entry name" value="C-terminal effector domain of the bipartite response regulators"/>
    <property type="match status" value="1"/>
</dbReference>
<dbReference type="PANTHER" id="PTHR43214:SF43">
    <property type="entry name" value="TWO-COMPONENT RESPONSE REGULATOR"/>
    <property type="match status" value="1"/>
</dbReference>
<dbReference type="AlphaFoldDB" id="A0A656HDE9"/>
<evidence type="ECO:0000256" key="1">
    <source>
        <dbReference type="ARBA" id="ARBA00022553"/>
    </source>
</evidence>
<dbReference type="EMBL" id="JH651384">
    <property type="protein sequence ID" value="EIJ33486.1"/>
    <property type="molecule type" value="Genomic_DNA"/>
</dbReference>
<name>A0A656HDE9_THINJ</name>
<reference evidence="7" key="1">
    <citation type="journal article" date="2011" name="Stand. Genomic Sci.">
        <title>Genome sequence of the filamentous, gliding Thiothrix nivea neotype strain (JP2(T)).</title>
        <authorList>
            <person name="Lapidus A."/>
            <person name="Nolan M."/>
            <person name="Lucas S."/>
            <person name="Glavina Del Rio T."/>
            <person name="Tice H."/>
            <person name="Cheng J.F."/>
            <person name="Tapia R."/>
            <person name="Han C."/>
            <person name="Goodwin L."/>
            <person name="Pitluck S."/>
            <person name="Liolios K."/>
            <person name="Pagani I."/>
            <person name="Ivanova N."/>
            <person name="Huntemann M."/>
            <person name="Mavromatis K."/>
            <person name="Mikhailova N."/>
            <person name="Pati A."/>
            <person name="Chen A."/>
            <person name="Palaniappan K."/>
            <person name="Land M."/>
            <person name="Brambilla E.M."/>
            <person name="Rohde M."/>
            <person name="Abt B."/>
            <person name="Verbarg S."/>
            <person name="Goker M."/>
            <person name="Bristow J."/>
            <person name="Eisen J.A."/>
            <person name="Markowitz V."/>
            <person name="Hugenholtz P."/>
            <person name="Kyrpides N.C."/>
            <person name="Klenk H.P."/>
            <person name="Woyke T."/>
        </authorList>
    </citation>
    <scope>NUCLEOTIDE SEQUENCE [LARGE SCALE GENOMIC DNA]</scope>
    <source>
        <strain evidence="7">ATCC 35100 / DSM 5205 / JP2</strain>
    </source>
</reference>
<dbReference type="GO" id="GO:0006355">
    <property type="term" value="P:regulation of DNA-templated transcription"/>
    <property type="evidence" value="ECO:0007669"/>
    <property type="project" value="InterPro"/>
</dbReference>
<dbReference type="RefSeq" id="WP_002707437.1">
    <property type="nucleotide sequence ID" value="NZ_JH651384.1"/>
</dbReference>
<evidence type="ECO:0000259" key="4">
    <source>
        <dbReference type="PROSITE" id="PS50043"/>
    </source>
</evidence>
<dbReference type="Pfam" id="PF00072">
    <property type="entry name" value="Response_reg"/>
    <property type="match status" value="1"/>
</dbReference>
<dbReference type="SMART" id="SM00421">
    <property type="entry name" value="HTH_LUXR"/>
    <property type="match status" value="1"/>
</dbReference>
<evidence type="ECO:0000313" key="7">
    <source>
        <dbReference type="Proteomes" id="UP000005317"/>
    </source>
</evidence>
<dbReference type="CDD" id="cd17535">
    <property type="entry name" value="REC_NarL-like"/>
    <property type="match status" value="1"/>
</dbReference>
<dbReference type="PROSITE" id="PS50043">
    <property type="entry name" value="HTH_LUXR_2"/>
    <property type="match status" value="1"/>
</dbReference>
<dbReference type="SMART" id="SM00448">
    <property type="entry name" value="REC"/>
    <property type="match status" value="1"/>
</dbReference>
<dbReference type="InterPro" id="IPR058245">
    <property type="entry name" value="NreC/VraR/RcsB-like_REC"/>
</dbReference>
<dbReference type="InterPro" id="IPR011006">
    <property type="entry name" value="CheY-like_superfamily"/>
</dbReference>
<dbReference type="InterPro" id="IPR000792">
    <property type="entry name" value="Tscrpt_reg_LuxR_C"/>
</dbReference>
<keyword evidence="2" id="KW-0238">DNA-binding</keyword>
<dbReference type="PANTHER" id="PTHR43214">
    <property type="entry name" value="TWO-COMPONENT RESPONSE REGULATOR"/>
    <property type="match status" value="1"/>
</dbReference>